<evidence type="ECO:0000259" key="9">
    <source>
        <dbReference type="PROSITE" id="PS51918"/>
    </source>
</evidence>
<dbReference type="OrthoDB" id="9801659at2"/>
<dbReference type="SFLD" id="SFLDS00029">
    <property type="entry name" value="Radical_SAM"/>
    <property type="match status" value="1"/>
</dbReference>
<dbReference type="InterPro" id="IPR006638">
    <property type="entry name" value="Elp3/MiaA/NifB-like_rSAM"/>
</dbReference>
<dbReference type="PANTHER" id="PTHR43409">
    <property type="entry name" value="ANAEROBIC MAGNESIUM-PROTOPORPHYRIN IX MONOMETHYL ESTER CYCLASE-RELATED"/>
    <property type="match status" value="1"/>
</dbReference>
<evidence type="ECO:0000313" key="10">
    <source>
        <dbReference type="EMBL" id="CEO88755.1"/>
    </source>
</evidence>
<keyword evidence="11" id="KW-1185">Reference proteome</keyword>
<dbReference type="CDD" id="cd01335">
    <property type="entry name" value="Radical_SAM"/>
    <property type="match status" value="1"/>
</dbReference>
<dbReference type="InterPro" id="IPR051198">
    <property type="entry name" value="BchE-like"/>
</dbReference>
<feature type="domain" description="Radical SAM core" evidence="9">
    <location>
        <begin position="178"/>
        <end position="412"/>
    </location>
</feature>
<organism evidence="10 11">
    <name type="scientific">Syntrophaceticus schinkii</name>
    <dbReference type="NCBI Taxonomy" id="499207"/>
    <lineage>
        <taxon>Bacteria</taxon>
        <taxon>Bacillati</taxon>
        <taxon>Bacillota</taxon>
        <taxon>Clostridia</taxon>
        <taxon>Thermoanaerobacterales</taxon>
        <taxon>Thermoanaerobacterales Family III. Incertae Sedis</taxon>
        <taxon>Syntrophaceticus</taxon>
    </lineage>
</organism>
<dbReference type="InterPro" id="IPR006158">
    <property type="entry name" value="Cobalamin-bd"/>
</dbReference>
<evidence type="ECO:0000256" key="4">
    <source>
        <dbReference type="ARBA" id="ARBA00022691"/>
    </source>
</evidence>
<sequence length="499" mass="56678">MKVLLLEHPRTISQERCNDIANTPLASCLLSGSIAGVIQDDGHDVSIIEGYLDNLSYQEIEEQVKDVSPGLLGVNMVYHWQGDQEIITFLEKLKKDGVVPYVVVYGYYPTFAYEKILKNCQAVDAVVLGEPELTFAELTASLSRGQKPQDLPGLAVRDSAGVRCRRRELIEDLDSLPFPVRTEAMMRISEVNLQGSRGCYGRCTFCYINPFYGTGSHWRGRSPENIAVEIDEIIAKWEKREFYFTDPNFFGPGERGQRRALRLASLLKERKITFGIEARVNDIHDETIKALVDAGLRNILIGLESGRDESLKRLNKMTTVAQNERALEILRMHGIEPNVGFIMFEPDSNLEDIRTNFEFLKRNHLLENLAITANVLYHHQIILMGTTAFQQLKSEGRLQNVNSFYEGTTPYRDDSVAALADLMRRLTNIVFDRMDGIWSRRVKEPENARERYGKINQLLASRFETALSFLESGQLLTSELRDEQEAKDAAEIDKIMGSK</sequence>
<dbReference type="InterPro" id="IPR058240">
    <property type="entry name" value="rSAM_sf"/>
</dbReference>
<dbReference type="GO" id="GO:0003824">
    <property type="term" value="F:catalytic activity"/>
    <property type="evidence" value="ECO:0007669"/>
    <property type="project" value="InterPro"/>
</dbReference>
<dbReference type="GO" id="GO:0046872">
    <property type="term" value="F:metal ion binding"/>
    <property type="evidence" value="ECO:0007669"/>
    <property type="project" value="UniProtKB-KW"/>
</dbReference>
<dbReference type="SMART" id="SM00729">
    <property type="entry name" value="Elp3"/>
    <property type="match status" value="1"/>
</dbReference>
<keyword evidence="7" id="KW-0411">Iron-sulfur</keyword>
<dbReference type="GO" id="GO:0005829">
    <property type="term" value="C:cytosol"/>
    <property type="evidence" value="ECO:0007669"/>
    <property type="project" value="TreeGrafter"/>
</dbReference>
<dbReference type="Gene3D" id="3.80.30.20">
    <property type="entry name" value="tm_1862 like domain"/>
    <property type="match status" value="1"/>
</dbReference>
<dbReference type="Gene3D" id="3.40.50.280">
    <property type="entry name" value="Cobalamin-binding domain"/>
    <property type="match status" value="1"/>
</dbReference>
<dbReference type="Pfam" id="PF04055">
    <property type="entry name" value="Radical_SAM"/>
    <property type="match status" value="1"/>
</dbReference>
<dbReference type="GO" id="GO:0051539">
    <property type="term" value="F:4 iron, 4 sulfur cluster binding"/>
    <property type="evidence" value="ECO:0007669"/>
    <property type="project" value="UniProtKB-KW"/>
</dbReference>
<evidence type="ECO:0000256" key="2">
    <source>
        <dbReference type="ARBA" id="ARBA00022603"/>
    </source>
</evidence>
<dbReference type="Proteomes" id="UP000046155">
    <property type="component" value="Unassembled WGS sequence"/>
</dbReference>
<dbReference type="RefSeq" id="WP_044664846.1">
    <property type="nucleotide sequence ID" value="NZ_CDRZ01000171.1"/>
</dbReference>
<dbReference type="SUPFAM" id="SSF102114">
    <property type="entry name" value="Radical SAM enzymes"/>
    <property type="match status" value="1"/>
</dbReference>
<dbReference type="InterPro" id="IPR007197">
    <property type="entry name" value="rSAM"/>
</dbReference>
<dbReference type="PROSITE" id="PS51918">
    <property type="entry name" value="RADICAL_SAM"/>
    <property type="match status" value="1"/>
</dbReference>
<keyword evidence="2" id="KW-0489">Methyltransferase</keyword>
<dbReference type="InterPro" id="IPR034466">
    <property type="entry name" value="Methyltransferase_Class_B"/>
</dbReference>
<name>A0A0B7MFC7_9FIRM</name>
<evidence type="ECO:0000256" key="6">
    <source>
        <dbReference type="ARBA" id="ARBA00023004"/>
    </source>
</evidence>
<feature type="domain" description="B12-binding" evidence="8">
    <location>
        <begin position="8"/>
        <end position="149"/>
    </location>
</feature>
<dbReference type="PROSITE" id="PS51332">
    <property type="entry name" value="B12_BINDING"/>
    <property type="match status" value="1"/>
</dbReference>
<dbReference type="GO" id="GO:0031419">
    <property type="term" value="F:cobalamin binding"/>
    <property type="evidence" value="ECO:0007669"/>
    <property type="project" value="InterPro"/>
</dbReference>
<evidence type="ECO:0000259" key="8">
    <source>
        <dbReference type="PROSITE" id="PS51332"/>
    </source>
</evidence>
<evidence type="ECO:0000313" key="11">
    <source>
        <dbReference type="Proteomes" id="UP000046155"/>
    </source>
</evidence>
<evidence type="ECO:0000256" key="5">
    <source>
        <dbReference type="ARBA" id="ARBA00022723"/>
    </source>
</evidence>
<evidence type="ECO:0000256" key="1">
    <source>
        <dbReference type="ARBA" id="ARBA00001966"/>
    </source>
</evidence>
<keyword evidence="5" id="KW-0479">Metal-binding</keyword>
<evidence type="ECO:0000256" key="7">
    <source>
        <dbReference type="ARBA" id="ARBA00023014"/>
    </source>
</evidence>
<evidence type="ECO:0000256" key="3">
    <source>
        <dbReference type="ARBA" id="ARBA00022679"/>
    </source>
</evidence>
<comment type="cofactor">
    <cofactor evidence="1">
        <name>[4Fe-4S] cluster</name>
        <dbReference type="ChEBI" id="CHEBI:49883"/>
    </cofactor>
</comment>
<reference evidence="11" key="1">
    <citation type="submission" date="2015-01" db="EMBL/GenBank/DDBJ databases">
        <authorList>
            <person name="Manzoor Shahid"/>
            <person name="Zubair Saima"/>
        </authorList>
    </citation>
    <scope>NUCLEOTIDE SEQUENCE [LARGE SCALE GENOMIC DNA]</scope>
    <source>
        <strain evidence="11">Sp3</strain>
    </source>
</reference>
<dbReference type="EMBL" id="CDRZ01000171">
    <property type="protein sequence ID" value="CEO88755.1"/>
    <property type="molecule type" value="Genomic_DNA"/>
</dbReference>
<dbReference type="PANTHER" id="PTHR43409:SF7">
    <property type="entry name" value="BLL1977 PROTEIN"/>
    <property type="match status" value="1"/>
</dbReference>
<proteinExistence type="predicted"/>
<keyword evidence="6" id="KW-0408">Iron</keyword>
<keyword evidence="3" id="KW-0808">Transferase</keyword>
<accession>A0A0B7MFC7</accession>
<dbReference type="SFLD" id="SFLDG01082">
    <property type="entry name" value="B12-binding_domain_containing"/>
    <property type="match status" value="1"/>
</dbReference>
<dbReference type="Pfam" id="PF02310">
    <property type="entry name" value="B12-binding"/>
    <property type="match status" value="1"/>
</dbReference>
<gene>
    <name evidence="10" type="ORF">SSCH_2520006</name>
</gene>
<protein>
    <submittedName>
        <fullName evidence="10">Radical SAM domain protein</fullName>
    </submittedName>
</protein>
<dbReference type="InterPro" id="IPR023404">
    <property type="entry name" value="rSAM_horseshoe"/>
</dbReference>
<dbReference type="AlphaFoldDB" id="A0A0B7MFC7"/>
<keyword evidence="4" id="KW-0949">S-adenosyl-L-methionine</keyword>
<dbReference type="SFLD" id="SFLDG01123">
    <property type="entry name" value="methyltransferase_(Class_B)"/>
    <property type="match status" value="1"/>
</dbReference>